<evidence type="ECO:0000256" key="2">
    <source>
        <dbReference type="ARBA" id="ARBA00012438"/>
    </source>
</evidence>
<gene>
    <name evidence="6" type="ORF">GCM10023093_01600</name>
</gene>
<dbReference type="Pfam" id="PF02518">
    <property type="entry name" value="HATPase_c"/>
    <property type="match status" value="1"/>
</dbReference>
<protein>
    <recommendedName>
        <fullName evidence="2">histidine kinase</fullName>
        <ecNumber evidence="2">2.7.13.3</ecNumber>
    </recommendedName>
</protein>
<feature type="transmembrane region" description="Helical" evidence="4">
    <location>
        <begin position="106"/>
        <end position="123"/>
    </location>
</feature>
<dbReference type="CDD" id="cd00082">
    <property type="entry name" value="HisKA"/>
    <property type="match status" value="1"/>
</dbReference>
<feature type="transmembrane region" description="Helical" evidence="4">
    <location>
        <begin position="80"/>
        <end position="100"/>
    </location>
</feature>
<accession>A0ABP8N5I9</accession>
<keyword evidence="4" id="KW-0472">Membrane</keyword>
<evidence type="ECO:0000313" key="6">
    <source>
        <dbReference type="EMBL" id="GAA4459856.1"/>
    </source>
</evidence>
<dbReference type="EMBL" id="BAABFA010000001">
    <property type="protein sequence ID" value="GAA4459856.1"/>
    <property type="molecule type" value="Genomic_DNA"/>
</dbReference>
<keyword evidence="4" id="KW-1133">Transmembrane helix</keyword>
<proteinExistence type="predicted"/>
<keyword evidence="4" id="KW-0812">Transmembrane</keyword>
<dbReference type="Proteomes" id="UP001500067">
    <property type="component" value="Unassembled WGS sequence"/>
</dbReference>
<dbReference type="InterPro" id="IPR003661">
    <property type="entry name" value="HisK_dim/P_dom"/>
</dbReference>
<feature type="transmembrane region" description="Helical" evidence="4">
    <location>
        <begin position="168"/>
        <end position="186"/>
    </location>
</feature>
<feature type="transmembrane region" description="Helical" evidence="4">
    <location>
        <begin position="130"/>
        <end position="148"/>
    </location>
</feature>
<dbReference type="PROSITE" id="PS50109">
    <property type="entry name" value="HIS_KIN"/>
    <property type="match status" value="1"/>
</dbReference>
<comment type="caution">
    <text evidence="6">The sequence shown here is derived from an EMBL/GenBank/DDBJ whole genome shotgun (WGS) entry which is preliminary data.</text>
</comment>
<dbReference type="Gene3D" id="3.30.565.10">
    <property type="entry name" value="Histidine kinase-like ATPase, C-terminal domain"/>
    <property type="match status" value="1"/>
</dbReference>
<dbReference type="EC" id="2.7.13.3" evidence="2"/>
<evidence type="ECO:0000256" key="1">
    <source>
        <dbReference type="ARBA" id="ARBA00000085"/>
    </source>
</evidence>
<dbReference type="InterPro" id="IPR005467">
    <property type="entry name" value="His_kinase_dom"/>
</dbReference>
<keyword evidence="7" id="KW-1185">Reference proteome</keyword>
<feature type="domain" description="Histidine kinase" evidence="5">
    <location>
        <begin position="231"/>
        <end position="446"/>
    </location>
</feature>
<dbReference type="InterPro" id="IPR003594">
    <property type="entry name" value="HATPase_dom"/>
</dbReference>
<name>A0ABP8N5I9_9BACT</name>
<dbReference type="PANTHER" id="PTHR43547:SF2">
    <property type="entry name" value="HYBRID SIGNAL TRANSDUCTION HISTIDINE KINASE C"/>
    <property type="match status" value="1"/>
</dbReference>
<dbReference type="Pfam" id="PF00512">
    <property type="entry name" value="HisKA"/>
    <property type="match status" value="1"/>
</dbReference>
<dbReference type="SMART" id="SM00388">
    <property type="entry name" value="HisKA"/>
    <property type="match status" value="1"/>
</dbReference>
<dbReference type="SUPFAM" id="SSF55874">
    <property type="entry name" value="ATPase domain of HSP90 chaperone/DNA topoisomerase II/histidine kinase"/>
    <property type="match status" value="1"/>
</dbReference>
<reference evidence="7" key="1">
    <citation type="journal article" date="2019" name="Int. J. Syst. Evol. Microbiol.">
        <title>The Global Catalogue of Microorganisms (GCM) 10K type strain sequencing project: providing services to taxonomists for standard genome sequencing and annotation.</title>
        <authorList>
            <consortium name="The Broad Institute Genomics Platform"/>
            <consortium name="The Broad Institute Genome Sequencing Center for Infectious Disease"/>
            <person name="Wu L."/>
            <person name="Ma J."/>
        </authorList>
    </citation>
    <scope>NUCLEOTIDE SEQUENCE [LARGE SCALE GENOMIC DNA]</scope>
    <source>
        <strain evidence="7">JCM 32105</strain>
    </source>
</reference>
<keyword evidence="3" id="KW-0597">Phosphoprotein</keyword>
<evidence type="ECO:0000256" key="3">
    <source>
        <dbReference type="ARBA" id="ARBA00022553"/>
    </source>
</evidence>
<dbReference type="SMART" id="SM00387">
    <property type="entry name" value="HATPase_c"/>
    <property type="match status" value="1"/>
</dbReference>
<dbReference type="SUPFAM" id="SSF47384">
    <property type="entry name" value="Homodimeric domain of signal transducing histidine kinase"/>
    <property type="match status" value="1"/>
</dbReference>
<dbReference type="PANTHER" id="PTHR43547">
    <property type="entry name" value="TWO-COMPONENT HISTIDINE KINASE"/>
    <property type="match status" value="1"/>
</dbReference>
<dbReference type="InterPro" id="IPR036097">
    <property type="entry name" value="HisK_dim/P_sf"/>
</dbReference>
<feature type="transmembrane region" description="Helical" evidence="4">
    <location>
        <begin position="55"/>
        <end position="73"/>
    </location>
</feature>
<dbReference type="InterPro" id="IPR036890">
    <property type="entry name" value="HATPase_C_sf"/>
</dbReference>
<dbReference type="Gene3D" id="1.10.287.130">
    <property type="match status" value="1"/>
</dbReference>
<evidence type="ECO:0000259" key="5">
    <source>
        <dbReference type="PROSITE" id="PS50109"/>
    </source>
</evidence>
<evidence type="ECO:0000256" key="4">
    <source>
        <dbReference type="SAM" id="Phobius"/>
    </source>
</evidence>
<feature type="transmembrane region" description="Helical" evidence="4">
    <location>
        <begin position="29"/>
        <end position="49"/>
    </location>
</feature>
<comment type="catalytic activity">
    <reaction evidence="1">
        <text>ATP + protein L-histidine = ADP + protein N-phospho-L-histidine.</text>
        <dbReference type="EC" id="2.7.13.3"/>
    </reaction>
</comment>
<organism evidence="6 7">
    <name type="scientific">Nemorincola caseinilytica</name>
    <dbReference type="NCBI Taxonomy" id="2054315"/>
    <lineage>
        <taxon>Bacteria</taxon>
        <taxon>Pseudomonadati</taxon>
        <taxon>Bacteroidota</taxon>
        <taxon>Chitinophagia</taxon>
        <taxon>Chitinophagales</taxon>
        <taxon>Chitinophagaceae</taxon>
        <taxon>Nemorincola</taxon>
    </lineage>
</organism>
<evidence type="ECO:0000313" key="7">
    <source>
        <dbReference type="Proteomes" id="UP001500067"/>
    </source>
</evidence>
<sequence>MTDRLREGRSTFWNRLTGDPEEFSMENRAFNFVCVVTFFLLLICISIDIYISQTIMTTVMLLLMLPLGLVYYLSRYRKIYKIGVTMFAIFSYAVLSLNFFMNDGSSGPTIYLFFVTLIFLITLGNHKHHFVWITLHTVIVATLLVIEYNYPSLIPGTYPDRAARYLDLAVTYAIAVSFLFAITNYLRGYYYRKARLADERSLAIIKQNEQISAQNTELETVNQEKNKLFSIISHDLRSPLDSIRGYLELMSNNVLDEDEKNKIQEELLVQTKYTTDLLMNLMSWAKTQMHGVTVHLVPQNLKAFVEEVAGNKRSIAARKGIKLTYSIHPDLEVVCDKDMLHIVLRNLVNNAIKFTNEGGEVAIRVTTTTDRAFLSVQDTGIGISAEQQADLFTLKTRSTYGTNREKGIGLGLLMCKEFMDYQRGDIWFESTPGKGSTFFVSLPLTRH</sequence>